<evidence type="ECO:0000313" key="6">
    <source>
        <dbReference type="Proteomes" id="UP000824055"/>
    </source>
</evidence>
<reference evidence="5" key="2">
    <citation type="submission" date="2021-04" db="EMBL/GenBank/DDBJ databases">
        <authorList>
            <person name="Gilroy R."/>
        </authorList>
    </citation>
    <scope>NUCLEOTIDE SEQUENCE</scope>
    <source>
        <strain evidence="5">ChiHecec3B27-8219</strain>
    </source>
</reference>
<gene>
    <name evidence="5" type="ORF">H9966_06105</name>
</gene>
<protein>
    <submittedName>
        <fullName evidence="5">DUF4267 domain-containing protein</fullName>
    </submittedName>
</protein>
<keyword evidence="2" id="KW-0472">Membrane</keyword>
<evidence type="ECO:0000313" key="5">
    <source>
        <dbReference type="EMBL" id="HIZ69438.1"/>
    </source>
</evidence>
<feature type="transmembrane region" description="Helical" evidence="2">
    <location>
        <begin position="175"/>
        <end position="192"/>
    </location>
</feature>
<dbReference type="AlphaFoldDB" id="A0A9D2FYR5"/>
<feature type="transmembrane region" description="Helical" evidence="2">
    <location>
        <begin position="103"/>
        <end position="136"/>
    </location>
</feature>
<feature type="region of interest" description="Disordered" evidence="1">
    <location>
        <begin position="219"/>
        <end position="242"/>
    </location>
</feature>
<feature type="transmembrane region" description="Helical" evidence="2">
    <location>
        <begin position="285"/>
        <end position="303"/>
    </location>
</feature>
<organism evidence="5 6">
    <name type="scientific">Candidatus Prevotella avicola</name>
    <dbReference type="NCBI Taxonomy" id="2838738"/>
    <lineage>
        <taxon>Bacteria</taxon>
        <taxon>Pseudomonadati</taxon>
        <taxon>Bacteroidota</taxon>
        <taxon>Bacteroidia</taxon>
        <taxon>Bacteroidales</taxon>
        <taxon>Prevotellaceae</taxon>
        <taxon>Prevotella</taxon>
    </lineage>
</organism>
<keyword evidence="2" id="KW-1133">Transmembrane helix</keyword>
<feature type="signal peptide" evidence="3">
    <location>
        <begin position="1"/>
        <end position="24"/>
    </location>
</feature>
<dbReference type="Pfam" id="PF19762">
    <property type="entry name" value="DUF6249"/>
    <property type="match status" value="1"/>
</dbReference>
<keyword evidence="2" id="KW-0812">Transmembrane</keyword>
<comment type="caution">
    <text evidence="5">The sequence shown here is derived from an EMBL/GenBank/DDBJ whole genome shotgun (WGS) entry which is preliminary data.</text>
</comment>
<dbReference type="EMBL" id="DXBE01000047">
    <property type="protein sequence ID" value="HIZ69438.1"/>
    <property type="molecule type" value="Genomic_DNA"/>
</dbReference>
<feature type="domain" description="DUF6249" evidence="4">
    <location>
        <begin position="113"/>
        <end position="218"/>
    </location>
</feature>
<evidence type="ECO:0000259" key="4">
    <source>
        <dbReference type="Pfam" id="PF19762"/>
    </source>
</evidence>
<name>A0A9D2FYR5_9BACT</name>
<feature type="transmembrane region" description="Helical" evidence="2">
    <location>
        <begin position="198"/>
        <end position="215"/>
    </location>
</feature>
<reference evidence="5" key="1">
    <citation type="journal article" date="2021" name="PeerJ">
        <title>Extensive microbial diversity within the chicken gut microbiome revealed by metagenomics and culture.</title>
        <authorList>
            <person name="Gilroy R."/>
            <person name="Ravi A."/>
            <person name="Getino M."/>
            <person name="Pursley I."/>
            <person name="Horton D.L."/>
            <person name="Alikhan N.F."/>
            <person name="Baker D."/>
            <person name="Gharbi K."/>
            <person name="Hall N."/>
            <person name="Watson M."/>
            <person name="Adriaenssens E.M."/>
            <person name="Foster-Nyarko E."/>
            <person name="Jarju S."/>
            <person name="Secka A."/>
            <person name="Antonio M."/>
            <person name="Oren A."/>
            <person name="Chaudhuri R.R."/>
            <person name="La Ragione R."/>
            <person name="Hildebrand F."/>
            <person name="Pallen M.J."/>
        </authorList>
    </citation>
    <scope>NUCLEOTIDE SEQUENCE</scope>
    <source>
        <strain evidence="5">ChiHecec3B27-8219</strain>
    </source>
</reference>
<keyword evidence="3" id="KW-0732">Signal</keyword>
<dbReference type="InterPro" id="IPR046216">
    <property type="entry name" value="DUF6249"/>
</dbReference>
<proteinExistence type="predicted"/>
<evidence type="ECO:0000256" key="3">
    <source>
        <dbReference type="SAM" id="SignalP"/>
    </source>
</evidence>
<dbReference type="Proteomes" id="UP000824055">
    <property type="component" value="Unassembled WGS sequence"/>
</dbReference>
<sequence length="313" mass="33812">MKRLISITLTLALLATSPVNQAMAQGQKGKATATATTNAPAVNDSTDEEGIVAYSDTTETDAQGDSVTYYNGKGNTASLDWNNDQADSLLERWALELLGGTAGFWASAFATLVVILVFLFLCSPFIVLGLFIWYLVRRNRQRLEFARQAMENGQPIPQEMLSMELQTDSYMWSKGVRNVFLGLGLIVFGLFINIETLAAVGALLICMGAGQCVIAKTSGKGERRKTTPTPEDSTSEEKEAMPQERNWAYTFQQITNNARGQKGVMTAFTGLGLIVMGLFMGTDALTAVGGLVLCIGAGMCVVAKTSEKNTRKD</sequence>
<accession>A0A9D2FYR5</accession>
<feature type="chain" id="PRO_5039499883" evidence="3">
    <location>
        <begin position="25"/>
        <end position="313"/>
    </location>
</feature>
<evidence type="ECO:0000256" key="1">
    <source>
        <dbReference type="SAM" id="MobiDB-lite"/>
    </source>
</evidence>
<feature type="transmembrane region" description="Helical" evidence="2">
    <location>
        <begin position="263"/>
        <end position="279"/>
    </location>
</feature>
<evidence type="ECO:0000256" key="2">
    <source>
        <dbReference type="SAM" id="Phobius"/>
    </source>
</evidence>